<dbReference type="EMBL" id="MU128966">
    <property type="protein sequence ID" value="KAF9513932.1"/>
    <property type="molecule type" value="Genomic_DNA"/>
</dbReference>
<sequence>MPLQKVLSCSLLWKTGAPQAQQAGGFCESNINAGGSYSKDLCMFLLKFHCELNPIEMYWGYAKYYCEIFKTSFADAKAVAQSHLDACPLDTIWCFIN</sequence>
<name>A0A9P6AY95_9AGAM</name>
<organism evidence="1 2">
    <name type="scientific">Hydnum rufescens UP504</name>
    <dbReference type="NCBI Taxonomy" id="1448309"/>
    <lineage>
        <taxon>Eukaryota</taxon>
        <taxon>Fungi</taxon>
        <taxon>Dikarya</taxon>
        <taxon>Basidiomycota</taxon>
        <taxon>Agaricomycotina</taxon>
        <taxon>Agaricomycetes</taxon>
        <taxon>Cantharellales</taxon>
        <taxon>Hydnaceae</taxon>
        <taxon>Hydnum</taxon>
    </lineage>
</organism>
<comment type="caution">
    <text evidence="1">The sequence shown here is derived from an EMBL/GenBank/DDBJ whole genome shotgun (WGS) entry which is preliminary data.</text>
</comment>
<evidence type="ECO:0000313" key="1">
    <source>
        <dbReference type="EMBL" id="KAF9513932.1"/>
    </source>
</evidence>
<dbReference type="Proteomes" id="UP000886523">
    <property type="component" value="Unassembled WGS sequence"/>
</dbReference>
<gene>
    <name evidence="1" type="ORF">BS47DRAFT_1295574</name>
</gene>
<protein>
    <submittedName>
        <fullName evidence="1">Uncharacterized protein</fullName>
    </submittedName>
</protein>
<accession>A0A9P6AY95</accession>
<dbReference type="OrthoDB" id="2449121at2759"/>
<dbReference type="AlphaFoldDB" id="A0A9P6AY95"/>
<evidence type="ECO:0000313" key="2">
    <source>
        <dbReference type="Proteomes" id="UP000886523"/>
    </source>
</evidence>
<reference evidence="1" key="1">
    <citation type="journal article" date="2020" name="Nat. Commun.">
        <title>Large-scale genome sequencing of mycorrhizal fungi provides insights into the early evolution of symbiotic traits.</title>
        <authorList>
            <person name="Miyauchi S."/>
            <person name="Kiss E."/>
            <person name="Kuo A."/>
            <person name="Drula E."/>
            <person name="Kohler A."/>
            <person name="Sanchez-Garcia M."/>
            <person name="Morin E."/>
            <person name="Andreopoulos B."/>
            <person name="Barry K.W."/>
            <person name="Bonito G."/>
            <person name="Buee M."/>
            <person name="Carver A."/>
            <person name="Chen C."/>
            <person name="Cichocki N."/>
            <person name="Clum A."/>
            <person name="Culley D."/>
            <person name="Crous P.W."/>
            <person name="Fauchery L."/>
            <person name="Girlanda M."/>
            <person name="Hayes R.D."/>
            <person name="Keri Z."/>
            <person name="LaButti K."/>
            <person name="Lipzen A."/>
            <person name="Lombard V."/>
            <person name="Magnuson J."/>
            <person name="Maillard F."/>
            <person name="Murat C."/>
            <person name="Nolan M."/>
            <person name="Ohm R.A."/>
            <person name="Pangilinan J."/>
            <person name="Pereira M.F."/>
            <person name="Perotto S."/>
            <person name="Peter M."/>
            <person name="Pfister S."/>
            <person name="Riley R."/>
            <person name="Sitrit Y."/>
            <person name="Stielow J.B."/>
            <person name="Szollosi G."/>
            <person name="Zifcakova L."/>
            <person name="Stursova M."/>
            <person name="Spatafora J.W."/>
            <person name="Tedersoo L."/>
            <person name="Vaario L.M."/>
            <person name="Yamada A."/>
            <person name="Yan M."/>
            <person name="Wang P."/>
            <person name="Xu J."/>
            <person name="Bruns T."/>
            <person name="Baldrian P."/>
            <person name="Vilgalys R."/>
            <person name="Dunand C."/>
            <person name="Henrissat B."/>
            <person name="Grigoriev I.V."/>
            <person name="Hibbett D."/>
            <person name="Nagy L.G."/>
            <person name="Martin F.M."/>
        </authorList>
    </citation>
    <scope>NUCLEOTIDE SEQUENCE</scope>
    <source>
        <strain evidence="1">UP504</strain>
    </source>
</reference>
<keyword evidence="2" id="KW-1185">Reference proteome</keyword>
<proteinExistence type="predicted"/>